<gene>
    <name evidence="1" type="ORF">HPB51_001958</name>
</gene>
<name>A0A9J6DYA7_RHIMP</name>
<evidence type="ECO:0000313" key="1">
    <source>
        <dbReference type="EMBL" id="KAH8027062.1"/>
    </source>
</evidence>
<evidence type="ECO:0000313" key="2">
    <source>
        <dbReference type="Proteomes" id="UP000821866"/>
    </source>
</evidence>
<proteinExistence type="predicted"/>
<reference evidence="1" key="2">
    <citation type="submission" date="2021-09" db="EMBL/GenBank/DDBJ databases">
        <authorList>
            <person name="Jia N."/>
            <person name="Wang J."/>
            <person name="Shi W."/>
            <person name="Du L."/>
            <person name="Sun Y."/>
            <person name="Zhan W."/>
            <person name="Jiang J."/>
            <person name="Wang Q."/>
            <person name="Zhang B."/>
            <person name="Ji P."/>
            <person name="Sakyi L.B."/>
            <person name="Cui X."/>
            <person name="Yuan T."/>
            <person name="Jiang B."/>
            <person name="Yang W."/>
            <person name="Lam T.T.-Y."/>
            <person name="Chang Q."/>
            <person name="Ding S."/>
            <person name="Wang X."/>
            <person name="Zhu J."/>
            <person name="Ruan X."/>
            <person name="Zhao L."/>
            <person name="Wei J."/>
            <person name="Que T."/>
            <person name="Du C."/>
            <person name="Cheng J."/>
            <person name="Dai P."/>
            <person name="Han X."/>
            <person name="Huang E."/>
            <person name="Gao Y."/>
            <person name="Liu J."/>
            <person name="Shao H."/>
            <person name="Ye R."/>
            <person name="Li L."/>
            <person name="Wei W."/>
            <person name="Wang X."/>
            <person name="Wang C."/>
            <person name="Huo Q."/>
            <person name="Li W."/>
            <person name="Guo W."/>
            <person name="Chen H."/>
            <person name="Chen S."/>
            <person name="Zhou L."/>
            <person name="Zhou L."/>
            <person name="Ni X."/>
            <person name="Tian J."/>
            <person name="Zhou Y."/>
            <person name="Sheng Y."/>
            <person name="Liu T."/>
            <person name="Pan Y."/>
            <person name="Xia L."/>
            <person name="Li J."/>
            <person name="Zhao F."/>
            <person name="Cao W."/>
        </authorList>
    </citation>
    <scope>NUCLEOTIDE SEQUENCE</scope>
    <source>
        <strain evidence="1">Rmic-2018</strain>
        <tissue evidence="1">Larvae</tissue>
    </source>
</reference>
<dbReference type="EMBL" id="JABSTU010000006">
    <property type="protein sequence ID" value="KAH8027062.1"/>
    <property type="molecule type" value="Genomic_DNA"/>
</dbReference>
<reference evidence="1" key="1">
    <citation type="journal article" date="2020" name="Cell">
        <title>Large-Scale Comparative Analyses of Tick Genomes Elucidate Their Genetic Diversity and Vector Capacities.</title>
        <authorList>
            <consortium name="Tick Genome and Microbiome Consortium (TIGMIC)"/>
            <person name="Jia N."/>
            <person name="Wang J."/>
            <person name="Shi W."/>
            <person name="Du L."/>
            <person name="Sun Y."/>
            <person name="Zhan W."/>
            <person name="Jiang J.F."/>
            <person name="Wang Q."/>
            <person name="Zhang B."/>
            <person name="Ji P."/>
            <person name="Bell-Sakyi L."/>
            <person name="Cui X.M."/>
            <person name="Yuan T.T."/>
            <person name="Jiang B.G."/>
            <person name="Yang W.F."/>
            <person name="Lam T.T."/>
            <person name="Chang Q.C."/>
            <person name="Ding S.J."/>
            <person name="Wang X.J."/>
            <person name="Zhu J.G."/>
            <person name="Ruan X.D."/>
            <person name="Zhao L."/>
            <person name="Wei J.T."/>
            <person name="Ye R.Z."/>
            <person name="Que T.C."/>
            <person name="Du C.H."/>
            <person name="Zhou Y.H."/>
            <person name="Cheng J.X."/>
            <person name="Dai P.F."/>
            <person name="Guo W.B."/>
            <person name="Han X.H."/>
            <person name="Huang E.J."/>
            <person name="Li L.F."/>
            <person name="Wei W."/>
            <person name="Gao Y.C."/>
            <person name="Liu J.Z."/>
            <person name="Shao H.Z."/>
            <person name="Wang X."/>
            <person name="Wang C.C."/>
            <person name="Yang T.C."/>
            <person name="Huo Q.B."/>
            <person name="Li W."/>
            <person name="Chen H.Y."/>
            <person name="Chen S.E."/>
            <person name="Zhou L.G."/>
            <person name="Ni X.B."/>
            <person name="Tian J.H."/>
            <person name="Sheng Y."/>
            <person name="Liu T."/>
            <person name="Pan Y.S."/>
            <person name="Xia L.Y."/>
            <person name="Li J."/>
            <person name="Zhao F."/>
            <person name="Cao W.C."/>
        </authorList>
    </citation>
    <scope>NUCLEOTIDE SEQUENCE</scope>
    <source>
        <strain evidence="1">Rmic-2018</strain>
    </source>
</reference>
<comment type="caution">
    <text evidence="1">The sequence shown here is derived from an EMBL/GenBank/DDBJ whole genome shotgun (WGS) entry which is preliminary data.</text>
</comment>
<sequence>MARQTREKNMCSTAVTTAASGNSGMRNGTGQVLDWEDTGTLEEFREKEPAEVKPQIAEERTEAGGNVERQRERLCVAQRQAEPQELGIASELRLCCPKFEPVGVSFEQGVEFSNVEYEPQPTAACALGTCQIHNVGSAVVALADVETADLESLYLIDLQLPSQVNAISACSVISATVQISVEFVILPSGLMHTAADALPGRIDEATVLSVFLSTFVREFILAFLLPLLCSG</sequence>
<accession>A0A9J6DYA7</accession>
<dbReference type="AlphaFoldDB" id="A0A9J6DYA7"/>
<keyword evidence="2" id="KW-1185">Reference proteome</keyword>
<organism evidence="1 2">
    <name type="scientific">Rhipicephalus microplus</name>
    <name type="common">Cattle tick</name>
    <name type="synonym">Boophilus microplus</name>
    <dbReference type="NCBI Taxonomy" id="6941"/>
    <lineage>
        <taxon>Eukaryota</taxon>
        <taxon>Metazoa</taxon>
        <taxon>Ecdysozoa</taxon>
        <taxon>Arthropoda</taxon>
        <taxon>Chelicerata</taxon>
        <taxon>Arachnida</taxon>
        <taxon>Acari</taxon>
        <taxon>Parasitiformes</taxon>
        <taxon>Ixodida</taxon>
        <taxon>Ixodoidea</taxon>
        <taxon>Ixodidae</taxon>
        <taxon>Rhipicephalinae</taxon>
        <taxon>Rhipicephalus</taxon>
        <taxon>Boophilus</taxon>
    </lineage>
</organism>
<dbReference type="Proteomes" id="UP000821866">
    <property type="component" value="Chromosome 4"/>
</dbReference>
<protein>
    <submittedName>
        <fullName evidence="1">Uncharacterized protein</fullName>
    </submittedName>
</protein>